<reference evidence="11" key="1">
    <citation type="submission" date="2023-06" db="EMBL/GenBank/DDBJ databases">
        <title>Draft Genome Sequences of Representative Paenibacillus Polymyxa, Bacillus cereus, Fictibacillus sp., and Brevibacillus agri Strains Isolated from Amazonian Dark Earth.</title>
        <authorList>
            <person name="Pellegrinetti T.A."/>
            <person name="Cunha I.C.M."/>
            <person name="Chaves M.G."/>
            <person name="Freitas A.S."/>
            <person name="Silva A.V.R."/>
            <person name="Tsai S.M."/>
            <person name="Mendes L.W."/>
        </authorList>
    </citation>
    <scope>NUCLEOTIDE SEQUENCE</scope>
    <source>
        <strain evidence="11">CENA-BCM004</strain>
    </source>
</reference>
<dbReference type="InterPro" id="IPR017871">
    <property type="entry name" value="ABC_transporter-like_CS"/>
</dbReference>
<keyword evidence="9" id="KW-0472">Membrane</keyword>
<dbReference type="RefSeq" id="WP_290398005.1">
    <property type="nucleotide sequence ID" value="NZ_JAUHLN010000001.1"/>
</dbReference>
<dbReference type="InterPro" id="IPR027417">
    <property type="entry name" value="P-loop_NTPase"/>
</dbReference>
<comment type="similarity">
    <text evidence="2">Belongs to the ABC transporter superfamily.</text>
</comment>
<evidence type="ECO:0000256" key="1">
    <source>
        <dbReference type="ARBA" id="ARBA00004202"/>
    </source>
</evidence>
<evidence type="ECO:0000256" key="8">
    <source>
        <dbReference type="ARBA" id="ARBA00022967"/>
    </source>
</evidence>
<dbReference type="GO" id="GO:0005524">
    <property type="term" value="F:ATP binding"/>
    <property type="evidence" value="ECO:0007669"/>
    <property type="project" value="UniProtKB-KW"/>
</dbReference>
<dbReference type="SUPFAM" id="SSF52540">
    <property type="entry name" value="P-loop containing nucleoside triphosphate hydrolases"/>
    <property type="match status" value="1"/>
</dbReference>
<evidence type="ECO:0000256" key="9">
    <source>
        <dbReference type="ARBA" id="ARBA00023136"/>
    </source>
</evidence>
<proteinExistence type="inferred from homology"/>
<keyword evidence="5" id="KW-0997">Cell inner membrane</keyword>
<dbReference type="NCBIfam" id="TIGR01727">
    <property type="entry name" value="oligo_HPY"/>
    <property type="match status" value="1"/>
</dbReference>
<keyword evidence="7 11" id="KW-0067">ATP-binding</keyword>
<evidence type="ECO:0000256" key="5">
    <source>
        <dbReference type="ARBA" id="ARBA00022519"/>
    </source>
</evidence>
<evidence type="ECO:0000256" key="2">
    <source>
        <dbReference type="ARBA" id="ARBA00005417"/>
    </source>
</evidence>
<evidence type="ECO:0000313" key="12">
    <source>
        <dbReference type="Proteomes" id="UP001168694"/>
    </source>
</evidence>
<comment type="subcellular location">
    <subcellularLocation>
        <location evidence="1">Cell membrane</location>
        <topology evidence="1">Peripheral membrane protein</topology>
    </subcellularLocation>
</comment>
<dbReference type="InterPro" id="IPR003593">
    <property type="entry name" value="AAA+_ATPase"/>
</dbReference>
<dbReference type="Pfam" id="PF00005">
    <property type="entry name" value="ABC_tran"/>
    <property type="match status" value="1"/>
</dbReference>
<dbReference type="EMBL" id="JAUHLN010000001">
    <property type="protein sequence ID" value="MDN4071852.1"/>
    <property type="molecule type" value="Genomic_DNA"/>
</dbReference>
<keyword evidence="3" id="KW-0813">Transport</keyword>
<protein>
    <submittedName>
        <fullName evidence="11">ABC transporter ATP-binding protein</fullName>
    </submittedName>
</protein>
<dbReference type="PANTHER" id="PTHR43297:SF14">
    <property type="entry name" value="ATPASE AAA-TYPE CORE DOMAIN-CONTAINING PROTEIN"/>
    <property type="match status" value="1"/>
</dbReference>
<evidence type="ECO:0000256" key="3">
    <source>
        <dbReference type="ARBA" id="ARBA00022448"/>
    </source>
</evidence>
<gene>
    <name evidence="11" type="ORF">QYF49_02255</name>
</gene>
<evidence type="ECO:0000256" key="6">
    <source>
        <dbReference type="ARBA" id="ARBA00022741"/>
    </source>
</evidence>
<dbReference type="Pfam" id="PF08352">
    <property type="entry name" value="oligo_HPY"/>
    <property type="match status" value="1"/>
</dbReference>
<dbReference type="PANTHER" id="PTHR43297">
    <property type="entry name" value="OLIGOPEPTIDE TRANSPORT ATP-BINDING PROTEIN APPD"/>
    <property type="match status" value="1"/>
</dbReference>
<dbReference type="SMART" id="SM00382">
    <property type="entry name" value="AAA"/>
    <property type="match status" value="1"/>
</dbReference>
<dbReference type="Gene3D" id="3.40.50.300">
    <property type="entry name" value="P-loop containing nucleotide triphosphate hydrolases"/>
    <property type="match status" value="1"/>
</dbReference>
<dbReference type="PROSITE" id="PS50893">
    <property type="entry name" value="ABC_TRANSPORTER_2"/>
    <property type="match status" value="1"/>
</dbReference>
<dbReference type="CDD" id="cd03257">
    <property type="entry name" value="ABC_NikE_OppD_transporters"/>
    <property type="match status" value="1"/>
</dbReference>
<evidence type="ECO:0000313" key="11">
    <source>
        <dbReference type="EMBL" id="MDN4071852.1"/>
    </source>
</evidence>
<keyword evidence="4" id="KW-1003">Cell membrane</keyword>
<dbReference type="InterPro" id="IPR013563">
    <property type="entry name" value="Oligopep_ABC_C"/>
</dbReference>
<name>A0ABT8E1Q7_9BACL</name>
<dbReference type="InterPro" id="IPR003439">
    <property type="entry name" value="ABC_transporter-like_ATP-bd"/>
</dbReference>
<keyword evidence="12" id="KW-1185">Reference proteome</keyword>
<evidence type="ECO:0000259" key="10">
    <source>
        <dbReference type="PROSITE" id="PS50893"/>
    </source>
</evidence>
<dbReference type="PROSITE" id="PS00211">
    <property type="entry name" value="ABC_TRANSPORTER_1"/>
    <property type="match status" value="1"/>
</dbReference>
<comment type="caution">
    <text evidence="11">The sequence shown here is derived from an EMBL/GenBank/DDBJ whole genome shotgun (WGS) entry which is preliminary data.</text>
</comment>
<feature type="domain" description="ABC transporter" evidence="10">
    <location>
        <begin position="3"/>
        <end position="253"/>
    </location>
</feature>
<dbReference type="InterPro" id="IPR050388">
    <property type="entry name" value="ABC_Ni/Peptide_Import"/>
</dbReference>
<sequence>MVLEMKDLCVDFTGMRGKVQALRNVSLSIHKGEILGVVGESGSGKSVTALSILGLLGSNAHISKGEISYLGRDLLSLGKKEMQSLRGKKIGMVFQEPMTALHPTMKVGNQLAEVIKRHREVSKREANLLAVQALREVHIHDPELVAKKYPFELSGGMRQRIVIALAMSAPPDLLIADEPTTALDVTIQQEILQLIKELNSKRGTSVLLITHDLGVVSKVCDRVMVMYAGEVVEEGKTEAVLNAPSHPYTEALLHALPDRADPGQPLQAIPGEVPDLQNRPVGCAFASRCSKAMDICSVSAPALEPVSGNRSAACWLRGTRH</sequence>
<organism evidence="11 12">
    <name type="scientific">Fictibacillus terranigra</name>
    <dbReference type="NCBI Taxonomy" id="3058424"/>
    <lineage>
        <taxon>Bacteria</taxon>
        <taxon>Bacillati</taxon>
        <taxon>Bacillota</taxon>
        <taxon>Bacilli</taxon>
        <taxon>Bacillales</taxon>
        <taxon>Fictibacillaceae</taxon>
        <taxon>Fictibacillus</taxon>
    </lineage>
</organism>
<keyword evidence="6" id="KW-0547">Nucleotide-binding</keyword>
<dbReference type="Proteomes" id="UP001168694">
    <property type="component" value="Unassembled WGS sequence"/>
</dbReference>
<evidence type="ECO:0000256" key="4">
    <source>
        <dbReference type="ARBA" id="ARBA00022475"/>
    </source>
</evidence>
<keyword evidence="8" id="KW-1278">Translocase</keyword>
<accession>A0ABT8E1Q7</accession>
<evidence type="ECO:0000256" key="7">
    <source>
        <dbReference type="ARBA" id="ARBA00022840"/>
    </source>
</evidence>